<evidence type="ECO:0000313" key="10">
    <source>
        <dbReference type="Proteomes" id="UP001257739"/>
    </source>
</evidence>
<feature type="transmembrane region" description="Helical" evidence="7">
    <location>
        <begin position="167"/>
        <end position="186"/>
    </location>
</feature>
<comment type="caution">
    <text evidence="9">The sequence shown here is derived from an EMBL/GenBank/DDBJ whole genome shotgun (WGS) entry which is preliminary data.</text>
</comment>
<dbReference type="InterPro" id="IPR010432">
    <property type="entry name" value="RDD"/>
</dbReference>
<keyword evidence="10" id="KW-1185">Reference proteome</keyword>
<dbReference type="EMBL" id="JAVDWH010000001">
    <property type="protein sequence ID" value="MDR7087121.1"/>
    <property type="molecule type" value="Genomic_DNA"/>
</dbReference>
<feature type="domain" description="RDD" evidence="8">
    <location>
        <begin position="60"/>
        <end position="200"/>
    </location>
</feature>
<keyword evidence="5 7" id="KW-0472">Membrane</keyword>
<gene>
    <name evidence="9" type="ORF">J2X11_001960</name>
</gene>
<keyword evidence="3 7" id="KW-0812">Transmembrane</keyword>
<evidence type="ECO:0000256" key="6">
    <source>
        <dbReference type="SAM" id="MobiDB-lite"/>
    </source>
</evidence>
<evidence type="ECO:0000256" key="1">
    <source>
        <dbReference type="ARBA" id="ARBA00004651"/>
    </source>
</evidence>
<feature type="region of interest" description="Disordered" evidence="6">
    <location>
        <begin position="1"/>
        <end position="52"/>
    </location>
</feature>
<evidence type="ECO:0000256" key="4">
    <source>
        <dbReference type="ARBA" id="ARBA00022989"/>
    </source>
</evidence>
<feature type="compositionally biased region" description="Pro residues" evidence="6">
    <location>
        <begin position="1"/>
        <end position="45"/>
    </location>
</feature>
<dbReference type="PANTHER" id="PTHR36115">
    <property type="entry name" value="PROLINE-RICH ANTIGEN HOMOLOG-RELATED"/>
    <property type="match status" value="1"/>
</dbReference>
<dbReference type="Pfam" id="PF06271">
    <property type="entry name" value="RDD"/>
    <property type="match status" value="1"/>
</dbReference>
<dbReference type="InterPro" id="IPR051791">
    <property type="entry name" value="Pra-immunoreactive"/>
</dbReference>
<name>A0ABU1UPN4_9ACTN</name>
<evidence type="ECO:0000256" key="3">
    <source>
        <dbReference type="ARBA" id="ARBA00022692"/>
    </source>
</evidence>
<comment type="subcellular location">
    <subcellularLocation>
        <location evidence="1">Cell membrane</location>
        <topology evidence="1">Multi-pass membrane protein</topology>
    </subcellularLocation>
</comment>
<reference evidence="9 10" key="1">
    <citation type="submission" date="2023-07" db="EMBL/GenBank/DDBJ databases">
        <title>Sorghum-associated microbial communities from plants grown in Nebraska, USA.</title>
        <authorList>
            <person name="Schachtman D."/>
        </authorList>
    </citation>
    <scope>NUCLEOTIDE SEQUENCE [LARGE SCALE GENOMIC DNA]</scope>
    <source>
        <strain evidence="9 10">BE248</strain>
    </source>
</reference>
<keyword evidence="4 7" id="KW-1133">Transmembrane helix</keyword>
<sequence>MTQPPEYPAYPGPEQPTVPPPAGGQVPPPPGYQPPPPPGYQPPPQQTYGVTPQASPWGEYAGWWSRVGASILDGLIGMVIGIVPIAIGTILAFKDVETDPLTDEITGGVDPLGIVILGLGILAVLAFGLWNTVFRQGRKGQTVGKSMLGIQVVKADTGQFLGAGMAFLRWILSSILGQACFLNYLWPLWDKKHQTWHDMIVSSVVVKK</sequence>
<keyword evidence="2" id="KW-1003">Cell membrane</keyword>
<protein>
    <submittedName>
        <fullName evidence="9">RDD family membrane protein YckC</fullName>
    </submittedName>
</protein>
<dbReference type="RefSeq" id="WP_309970206.1">
    <property type="nucleotide sequence ID" value="NZ_JAVDWH010000001.1"/>
</dbReference>
<proteinExistence type="predicted"/>
<feature type="transmembrane region" description="Helical" evidence="7">
    <location>
        <begin position="71"/>
        <end position="92"/>
    </location>
</feature>
<accession>A0ABU1UPN4</accession>
<evidence type="ECO:0000256" key="5">
    <source>
        <dbReference type="ARBA" id="ARBA00023136"/>
    </source>
</evidence>
<evidence type="ECO:0000313" key="9">
    <source>
        <dbReference type="EMBL" id="MDR7087121.1"/>
    </source>
</evidence>
<feature type="transmembrane region" description="Helical" evidence="7">
    <location>
        <begin position="112"/>
        <end position="130"/>
    </location>
</feature>
<evidence type="ECO:0000256" key="7">
    <source>
        <dbReference type="SAM" id="Phobius"/>
    </source>
</evidence>
<dbReference type="Proteomes" id="UP001257739">
    <property type="component" value="Unassembled WGS sequence"/>
</dbReference>
<evidence type="ECO:0000259" key="8">
    <source>
        <dbReference type="Pfam" id="PF06271"/>
    </source>
</evidence>
<organism evidence="9 10">
    <name type="scientific">Aeromicrobium panaciterrae</name>
    <dbReference type="NCBI Taxonomy" id="363861"/>
    <lineage>
        <taxon>Bacteria</taxon>
        <taxon>Bacillati</taxon>
        <taxon>Actinomycetota</taxon>
        <taxon>Actinomycetes</taxon>
        <taxon>Propionibacteriales</taxon>
        <taxon>Nocardioidaceae</taxon>
        <taxon>Aeromicrobium</taxon>
    </lineage>
</organism>
<evidence type="ECO:0000256" key="2">
    <source>
        <dbReference type="ARBA" id="ARBA00022475"/>
    </source>
</evidence>